<dbReference type="InterPro" id="IPR050109">
    <property type="entry name" value="HTH-type_TetR-like_transc_reg"/>
</dbReference>
<evidence type="ECO:0000256" key="2">
    <source>
        <dbReference type="ARBA" id="ARBA00023125"/>
    </source>
</evidence>
<dbReference type="eggNOG" id="COG1309">
    <property type="taxonomic scope" value="Bacteria"/>
</dbReference>
<dbReference type="PANTHER" id="PTHR30055">
    <property type="entry name" value="HTH-TYPE TRANSCRIPTIONAL REGULATOR RUTR"/>
    <property type="match status" value="1"/>
</dbReference>
<dbReference type="AlphaFoldDB" id="K0DZW9"/>
<dbReference type="KEGG" id="bpx:BUPH_08408"/>
<dbReference type="PANTHER" id="PTHR30055:SF234">
    <property type="entry name" value="HTH-TYPE TRANSCRIPTIONAL REGULATOR BETI"/>
    <property type="match status" value="1"/>
</dbReference>
<organism evidence="6 7">
    <name type="scientific">Paraburkholderia phenoliruptrix BR3459a</name>
    <dbReference type="NCBI Taxonomy" id="1229205"/>
    <lineage>
        <taxon>Bacteria</taxon>
        <taxon>Pseudomonadati</taxon>
        <taxon>Pseudomonadota</taxon>
        <taxon>Betaproteobacteria</taxon>
        <taxon>Burkholderiales</taxon>
        <taxon>Burkholderiaceae</taxon>
        <taxon>Paraburkholderia</taxon>
    </lineage>
</organism>
<dbReference type="GO" id="GO:0003700">
    <property type="term" value="F:DNA-binding transcription factor activity"/>
    <property type="evidence" value="ECO:0007669"/>
    <property type="project" value="TreeGrafter"/>
</dbReference>
<dbReference type="InterPro" id="IPR009057">
    <property type="entry name" value="Homeodomain-like_sf"/>
</dbReference>
<keyword evidence="3" id="KW-0804">Transcription</keyword>
<dbReference type="Proteomes" id="UP000010105">
    <property type="component" value="Plasmid pSYMBR3459"/>
</dbReference>
<dbReference type="InterPro" id="IPR049445">
    <property type="entry name" value="TetR_SbtR-like_C"/>
</dbReference>
<proteinExistence type="predicted"/>
<dbReference type="SUPFAM" id="SSF46689">
    <property type="entry name" value="Homeodomain-like"/>
    <property type="match status" value="1"/>
</dbReference>
<evidence type="ECO:0000256" key="3">
    <source>
        <dbReference type="ARBA" id="ARBA00023163"/>
    </source>
</evidence>
<dbReference type="Gene3D" id="1.10.357.10">
    <property type="entry name" value="Tetracycline Repressor, domain 2"/>
    <property type="match status" value="1"/>
</dbReference>
<dbReference type="PROSITE" id="PS50977">
    <property type="entry name" value="HTH_TETR_2"/>
    <property type="match status" value="1"/>
</dbReference>
<sequence length="211" mass="22562">MTTKTSKSPNDGTASRAVRADAQRNIDTLLRTALAVFESSGVDAPVREIAQKAGVGIGTIYRHFPQRSDLVVAALCSEVDACADVGVELAASRGAGDALVEWIERYVDFVTRRRGLAAAMNSGDAAFRALPTYFLDRLRPVVQGLLDAAAAAGEVREGVRPEELLCAVAALCAPLECPDPPDTRRLVALFLDGLRYGASPQLSKPVRARRR</sequence>
<dbReference type="SUPFAM" id="SSF48498">
    <property type="entry name" value="Tetracyclin repressor-like, C-terminal domain"/>
    <property type="match status" value="1"/>
</dbReference>
<keyword evidence="6" id="KW-0614">Plasmid</keyword>
<dbReference type="PRINTS" id="PR00455">
    <property type="entry name" value="HTHTETR"/>
</dbReference>
<keyword evidence="2 4" id="KW-0238">DNA-binding</keyword>
<dbReference type="PATRIC" id="fig|1229205.11.peg.7256"/>
<feature type="DNA-binding region" description="H-T-H motif" evidence="4">
    <location>
        <begin position="45"/>
        <end position="64"/>
    </location>
</feature>
<geneLocation type="plasmid" evidence="6 7">
    <name>pSYMBR3459</name>
</geneLocation>
<dbReference type="EMBL" id="CP003865">
    <property type="protein sequence ID" value="AFT90490.1"/>
    <property type="molecule type" value="Genomic_DNA"/>
</dbReference>
<accession>K0DZW9</accession>
<protein>
    <submittedName>
        <fullName evidence="6">Transcriptional regulator, TetR family</fullName>
    </submittedName>
</protein>
<name>K0DZW9_9BURK</name>
<feature type="domain" description="HTH tetR-type" evidence="5">
    <location>
        <begin position="23"/>
        <end position="82"/>
    </location>
</feature>
<evidence type="ECO:0000256" key="1">
    <source>
        <dbReference type="ARBA" id="ARBA00023015"/>
    </source>
</evidence>
<evidence type="ECO:0000259" key="5">
    <source>
        <dbReference type="PROSITE" id="PS50977"/>
    </source>
</evidence>
<gene>
    <name evidence="6" type="ORF">BUPH_08408</name>
</gene>
<evidence type="ECO:0000313" key="6">
    <source>
        <dbReference type="EMBL" id="AFT90490.1"/>
    </source>
</evidence>
<dbReference type="HOGENOM" id="CLU_069356_17_1_4"/>
<dbReference type="Pfam" id="PF00440">
    <property type="entry name" value="TetR_N"/>
    <property type="match status" value="1"/>
</dbReference>
<dbReference type="RefSeq" id="WP_015004679.1">
    <property type="nucleotide sequence ID" value="NC_018696.1"/>
</dbReference>
<keyword evidence="1" id="KW-0805">Transcription regulation</keyword>
<dbReference type="GeneID" id="84319840"/>
<evidence type="ECO:0000256" key="4">
    <source>
        <dbReference type="PROSITE-ProRule" id="PRU00335"/>
    </source>
</evidence>
<dbReference type="InterPro" id="IPR036271">
    <property type="entry name" value="Tet_transcr_reg_TetR-rel_C_sf"/>
</dbReference>
<reference evidence="6 7" key="1">
    <citation type="journal article" date="2012" name="J. Bacteriol.">
        <title>Complete Genome Sequence of Burkholderia phenoliruptrix BR3459a (CLA1), a Heat-Tolerant, Nitrogen-Fixing Symbiont of Mimosa flocculosa.</title>
        <authorList>
            <person name="de Oliveira Cunha C."/>
            <person name="Goda Zuleta L.F."/>
            <person name="Paula de Almeida L.G."/>
            <person name="Prioli Ciapina L."/>
            <person name="Lustrino Borges W."/>
            <person name="Pitard R.M."/>
            <person name="Baldani J.I."/>
            <person name="Straliotto R."/>
            <person name="de Faria S.M."/>
            <person name="Hungria M."/>
            <person name="Sousa Cavada B."/>
            <person name="Mercante F.M."/>
            <person name="Ribeiro de Vasconcelos A.T."/>
        </authorList>
    </citation>
    <scope>NUCLEOTIDE SEQUENCE [LARGE SCALE GENOMIC DNA]</scope>
    <source>
        <strain evidence="6 7">BR3459a</strain>
        <plasmid evidence="6 7">pSYMBR3459</plasmid>
    </source>
</reference>
<evidence type="ECO:0000313" key="7">
    <source>
        <dbReference type="Proteomes" id="UP000010105"/>
    </source>
</evidence>
<dbReference type="InterPro" id="IPR001647">
    <property type="entry name" value="HTH_TetR"/>
</dbReference>
<dbReference type="Pfam" id="PF21597">
    <property type="entry name" value="TetR_C_43"/>
    <property type="match status" value="1"/>
</dbReference>
<dbReference type="GO" id="GO:0000976">
    <property type="term" value="F:transcription cis-regulatory region binding"/>
    <property type="evidence" value="ECO:0007669"/>
    <property type="project" value="TreeGrafter"/>
</dbReference>